<accession>A0ABM1HRY2</accession>
<reference evidence="2" key="1">
    <citation type="journal article" date="2014" name="Nat. Genet.">
        <title>The genome of the stress-tolerant wild tomato species Solanum pennellii.</title>
        <authorList>
            <person name="Bolger A."/>
            <person name="Scossa F."/>
            <person name="Bolger M.E."/>
            <person name="Lanz C."/>
            <person name="Maumus F."/>
            <person name="Tohge T."/>
            <person name="Quesneville H."/>
            <person name="Alseekh S."/>
            <person name="Sorensen I."/>
            <person name="Lichtenstein G."/>
            <person name="Fich E.A."/>
            <person name="Conte M."/>
            <person name="Keller H."/>
            <person name="Schneeberger K."/>
            <person name="Schwacke R."/>
            <person name="Ofner I."/>
            <person name="Vrebalov J."/>
            <person name="Xu Y."/>
            <person name="Osorio S."/>
            <person name="Aflitos S.A."/>
            <person name="Schijlen E."/>
            <person name="Jimenez-Gomez J.M."/>
            <person name="Ryngajllo M."/>
            <person name="Kimura S."/>
            <person name="Kumar R."/>
            <person name="Koenig D."/>
            <person name="Headland L.R."/>
            <person name="Maloof J.N."/>
            <person name="Sinha N."/>
            <person name="van Ham R.C."/>
            <person name="Lankhorst R.K."/>
            <person name="Mao L."/>
            <person name="Vogel A."/>
            <person name="Arsova B."/>
            <person name="Panstruga R."/>
            <person name="Fei Z."/>
            <person name="Rose J.K."/>
            <person name="Zamir D."/>
            <person name="Carrari F."/>
            <person name="Giovannoni J.J."/>
            <person name="Weigel D."/>
            <person name="Usadel B."/>
            <person name="Fernie A.R."/>
        </authorList>
    </citation>
    <scope>NUCLEOTIDE SEQUENCE [LARGE SCALE GENOMIC DNA]</scope>
    <source>
        <strain evidence="2">cv. LA0716</strain>
    </source>
</reference>
<dbReference type="Gene3D" id="3.30.559.10">
    <property type="entry name" value="Chloramphenicol acetyltransferase-like domain"/>
    <property type="match status" value="2"/>
</dbReference>
<organism evidence="2 3">
    <name type="scientific">Solanum pennellii</name>
    <name type="common">Tomato</name>
    <name type="synonym">Lycopersicon pennellii</name>
    <dbReference type="NCBI Taxonomy" id="28526"/>
    <lineage>
        <taxon>Eukaryota</taxon>
        <taxon>Viridiplantae</taxon>
        <taxon>Streptophyta</taxon>
        <taxon>Embryophyta</taxon>
        <taxon>Tracheophyta</taxon>
        <taxon>Spermatophyta</taxon>
        <taxon>Magnoliopsida</taxon>
        <taxon>eudicotyledons</taxon>
        <taxon>Gunneridae</taxon>
        <taxon>Pentapetalae</taxon>
        <taxon>asterids</taxon>
        <taxon>lamiids</taxon>
        <taxon>Solanales</taxon>
        <taxon>Solanaceae</taxon>
        <taxon>Solanoideae</taxon>
        <taxon>Solaneae</taxon>
        <taxon>Solanum</taxon>
        <taxon>Solanum subgen. Lycopersicon</taxon>
    </lineage>
</organism>
<dbReference type="Pfam" id="PF02458">
    <property type="entry name" value="Transferase"/>
    <property type="match status" value="1"/>
</dbReference>
<gene>
    <name evidence="3" type="primary">LOC107032374</name>
</gene>
<reference evidence="3" key="2">
    <citation type="submission" date="2025-08" db="UniProtKB">
        <authorList>
            <consortium name="RefSeq"/>
        </authorList>
    </citation>
    <scope>IDENTIFICATION</scope>
</reference>
<evidence type="ECO:0000313" key="3">
    <source>
        <dbReference type="RefSeq" id="XP_015089453.1"/>
    </source>
</evidence>
<protein>
    <submittedName>
        <fullName evidence="3">Uncharacterized acetyltransferase At3g50280-like</fullName>
    </submittedName>
</protein>
<evidence type="ECO:0000313" key="2">
    <source>
        <dbReference type="Proteomes" id="UP000694930"/>
    </source>
</evidence>
<keyword evidence="2" id="KW-1185">Reference proteome</keyword>
<sequence>MTKLEVVSTCVIKSQKSIEKKIELTPWDLQVLTLDPNQKGLLFHKPNPKELAKSSSEIIINHLKISLSKTLNYFPLLAGRLVARKNIDDDTLSFCVDCKNEGAEFAHVIALDLNVADILEQTYVPKIVKCFFPLNGVRNYEGVSKPLLAVQVTELVDGFFIGCTMNHCVADGTSFWHFFNSWSELTRDSNLIVNKPPVLDRWFPEFVATPIHIQEHDLIYDEFVATPIHAQEEHERIFHFSKENIAQLKAKANSEYGHNIVCISSLQALLAHLWQSVIRCRFGTNAADENFSFKLLIGARPRLQLHLPQGYFGNALHLVNVTTTAKEILEHDSGWIALQMNKVISTQTHEEVMNFYQSWVKNPKMLKKSEVFASSLIASSSPRFNVYDNDFGWGRPVAVRSGAGNKHEGIITIFCGAEEGSMDIQACLAPQTLRAMGHDTKFMAAVTKIHDIV</sequence>
<evidence type="ECO:0000256" key="1">
    <source>
        <dbReference type="ARBA" id="ARBA00022679"/>
    </source>
</evidence>
<dbReference type="InterPro" id="IPR051283">
    <property type="entry name" value="Sec_Metabolite_Acyltrans"/>
</dbReference>
<dbReference type="PANTHER" id="PTHR31896">
    <property type="entry name" value="FAMILY REGULATORY PROTEIN, PUTATIVE (AFU_ORTHOLOGUE AFUA_3G14730)-RELATED"/>
    <property type="match status" value="1"/>
</dbReference>
<dbReference type="Proteomes" id="UP000694930">
    <property type="component" value="Chromosome 10"/>
</dbReference>
<dbReference type="InterPro" id="IPR023213">
    <property type="entry name" value="CAT-like_dom_sf"/>
</dbReference>
<name>A0ABM1HRY2_SOLPN</name>
<keyword evidence="1" id="KW-0808">Transferase</keyword>
<dbReference type="RefSeq" id="XP_015089453.1">
    <property type="nucleotide sequence ID" value="XM_015233967.2"/>
</dbReference>
<dbReference type="GeneID" id="107032374"/>
<proteinExistence type="predicted"/>
<dbReference type="PANTHER" id="PTHR31896:SF32">
    <property type="entry name" value="HXXXD-TYPE ACYL-TRANSFERASE FAMILY PROTEIN"/>
    <property type="match status" value="1"/>
</dbReference>